<dbReference type="EMBL" id="QLNT01000019">
    <property type="protein sequence ID" value="KAF3063361.1"/>
    <property type="molecule type" value="Genomic_DNA"/>
</dbReference>
<dbReference type="AlphaFoldDB" id="A0A9P4X9P2"/>
<evidence type="ECO:0000256" key="1">
    <source>
        <dbReference type="SAM" id="MobiDB-lite"/>
    </source>
</evidence>
<accession>A0A9P4X9P2</accession>
<feature type="compositionally biased region" description="Basic and acidic residues" evidence="1">
    <location>
        <begin position="12"/>
        <end position="24"/>
    </location>
</feature>
<comment type="caution">
    <text evidence="2">The sequence shown here is derived from an EMBL/GenBank/DDBJ whole genome shotgun (WGS) entry which is preliminary data.</text>
</comment>
<reference evidence="2 3" key="1">
    <citation type="submission" date="2018-06" db="EMBL/GenBank/DDBJ databases">
        <title>Genome analysis of cellulolytic fungus Trichoderma lentiforme CFAM-422.</title>
        <authorList>
            <person name="Steindorff A.S."/>
            <person name="Formighieri E.F."/>
            <person name="Midorikawa G.E.O."/>
            <person name="Tamietti M.S."/>
            <person name="Ramos E.Z."/>
            <person name="Silva A.S."/>
            <person name="Bon E.P.S."/>
            <person name="Mendes T.D."/>
            <person name="Damaso M.C.T."/>
            <person name="Favaro L.C.L."/>
        </authorList>
    </citation>
    <scope>NUCLEOTIDE SEQUENCE [LARGE SCALE GENOMIC DNA]</scope>
    <source>
        <strain evidence="2 3">CFAM-422</strain>
    </source>
</reference>
<protein>
    <submittedName>
        <fullName evidence="2">Uncharacterized protein</fullName>
    </submittedName>
</protein>
<keyword evidence="3" id="KW-1185">Reference proteome</keyword>
<feature type="region of interest" description="Disordered" evidence="1">
    <location>
        <begin position="1"/>
        <end position="42"/>
    </location>
</feature>
<sequence>MSVSGPLGLGGMDRHPGASMEHRGAWGQDGFDEVPAAKASKPSKVHVAASRAVYDEYPPGSWCSII</sequence>
<evidence type="ECO:0000313" key="3">
    <source>
        <dbReference type="Proteomes" id="UP000801864"/>
    </source>
</evidence>
<gene>
    <name evidence="2" type="ORF">CFAM422_010026</name>
</gene>
<evidence type="ECO:0000313" key="2">
    <source>
        <dbReference type="EMBL" id="KAF3063361.1"/>
    </source>
</evidence>
<dbReference type="Proteomes" id="UP000801864">
    <property type="component" value="Unassembled WGS sequence"/>
</dbReference>
<proteinExistence type="predicted"/>
<organism evidence="2 3">
    <name type="scientific">Trichoderma lentiforme</name>
    <dbReference type="NCBI Taxonomy" id="1567552"/>
    <lineage>
        <taxon>Eukaryota</taxon>
        <taxon>Fungi</taxon>
        <taxon>Dikarya</taxon>
        <taxon>Ascomycota</taxon>
        <taxon>Pezizomycotina</taxon>
        <taxon>Sordariomycetes</taxon>
        <taxon>Hypocreomycetidae</taxon>
        <taxon>Hypocreales</taxon>
        <taxon>Hypocreaceae</taxon>
        <taxon>Trichoderma</taxon>
    </lineage>
</organism>
<name>A0A9P4X9P2_9HYPO</name>